<feature type="transmembrane region" description="Helical" evidence="3">
    <location>
        <begin position="83"/>
        <end position="101"/>
    </location>
</feature>
<name>A0A2P4QUF0_RHIID</name>
<evidence type="ECO:0000256" key="3">
    <source>
        <dbReference type="SAM" id="Phobius"/>
    </source>
</evidence>
<gene>
    <name evidence="4" type="ORF">GLOIN_2v1763487</name>
</gene>
<dbReference type="SMR" id="A0A2P4QUF0"/>
<keyword evidence="1" id="KW-0175">Coiled coil</keyword>
<keyword evidence="5" id="KW-1185">Reference proteome</keyword>
<protein>
    <submittedName>
        <fullName evidence="4">Uncharacterized protein</fullName>
    </submittedName>
</protein>
<feature type="compositionally biased region" description="Basic and acidic residues" evidence="2">
    <location>
        <begin position="114"/>
        <end position="129"/>
    </location>
</feature>
<comment type="caution">
    <text evidence="4">The sequence shown here is derived from an EMBL/GenBank/DDBJ whole genome shotgun (WGS) entry which is preliminary data.</text>
</comment>
<reference evidence="4 5" key="1">
    <citation type="journal article" date="2013" name="Proc. Natl. Acad. Sci. U.S.A.">
        <title>Genome of an arbuscular mycorrhizal fungus provides insight into the oldest plant symbiosis.</title>
        <authorList>
            <person name="Tisserant E."/>
            <person name="Malbreil M."/>
            <person name="Kuo A."/>
            <person name="Kohler A."/>
            <person name="Symeonidi A."/>
            <person name="Balestrini R."/>
            <person name="Charron P."/>
            <person name="Duensing N."/>
            <person name="Frei Dit Frey N."/>
            <person name="Gianinazzi-Pearson V."/>
            <person name="Gilbert L.B."/>
            <person name="Handa Y."/>
            <person name="Herr J.R."/>
            <person name="Hijri M."/>
            <person name="Koul R."/>
            <person name="Kawaguchi M."/>
            <person name="Krajinski F."/>
            <person name="Lammers P.J."/>
            <person name="Masclaux F.G."/>
            <person name="Murat C."/>
            <person name="Morin E."/>
            <person name="Ndikumana S."/>
            <person name="Pagni M."/>
            <person name="Petitpierre D."/>
            <person name="Requena N."/>
            <person name="Rosikiewicz P."/>
            <person name="Riley R."/>
            <person name="Saito K."/>
            <person name="San Clemente H."/>
            <person name="Shapiro H."/>
            <person name="van Tuinen D."/>
            <person name="Becard G."/>
            <person name="Bonfante P."/>
            <person name="Paszkowski U."/>
            <person name="Shachar-Hill Y.Y."/>
            <person name="Tuskan G.A."/>
            <person name="Young P.W."/>
            <person name="Sanders I.R."/>
            <person name="Henrissat B."/>
            <person name="Rensing S.A."/>
            <person name="Grigoriev I.V."/>
            <person name="Corradi N."/>
            <person name="Roux C."/>
            <person name="Martin F."/>
        </authorList>
    </citation>
    <scope>NUCLEOTIDE SEQUENCE [LARGE SCALE GENOMIC DNA]</scope>
    <source>
        <strain evidence="4 5">DAOM 197198</strain>
    </source>
</reference>
<dbReference type="VEuPathDB" id="FungiDB:RhiirFUN_014320"/>
<feature type="transmembrane region" description="Helical" evidence="3">
    <location>
        <begin position="41"/>
        <end position="63"/>
    </location>
</feature>
<dbReference type="AlphaFoldDB" id="A0A2P4QUF0"/>
<organism evidence="4 5">
    <name type="scientific">Rhizophagus irregularis (strain DAOM 181602 / DAOM 197198 / MUCL 43194)</name>
    <name type="common">Arbuscular mycorrhizal fungus</name>
    <name type="synonym">Glomus intraradices</name>
    <dbReference type="NCBI Taxonomy" id="747089"/>
    <lineage>
        <taxon>Eukaryota</taxon>
        <taxon>Fungi</taxon>
        <taxon>Fungi incertae sedis</taxon>
        <taxon>Mucoromycota</taxon>
        <taxon>Glomeromycotina</taxon>
        <taxon>Glomeromycetes</taxon>
        <taxon>Glomerales</taxon>
        <taxon>Glomeraceae</taxon>
        <taxon>Rhizophagus</taxon>
    </lineage>
</organism>
<feature type="transmembrane region" description="Helical" evidence="3">
    <location>
        <begin position="226"/>
        <end position="245"/>
    </location>
</feature>
<keyword evidence="3" id="KW-0472">Membrane</keyword>
<sequence>MSSNDTPYNPAEETINSILTGLLPVLIFGLFNGFEDDKKKIISMINIFDDFVIFASITIYPLITAFEWYQYYTKSNKIMVIRIYIIAAIFGIISYSFFLFIRYKSKIIGVKENENNEQKNEEKKKKIEEERNDETSISLDEANENKDNERENNEDGRKIKHILVNEILVCFFFIILTIIPVFGYTTFVKGDLEDNGVSNVDIKYVSNYCTKIFGVNKCNSLRIANIIVYVCSIGLHILQLIYICYKARLYKLHKRENKILRWFTSILKHINIITLIVYPAIISGYLISTNLITTKIAFGICTISFTRLVNHFNEKPEKVNTLISFYLNSNNTNNYTAKEQIEKDIEDLTKKLNDKIGELKELKKGDGRTKDEKEYILNILNSLL</sequence>
<keyword evidence="3" id="KW-0812">Transmembrane</keyword>
<evidence type="ECO:0000256" key="1">
    <source>
        <dbReference type="SAM" id="Coils"/>
    </source>
</evidence>
<feature type="compositionally biased region" description="Basic and acidic residues" evidence="2">
    <location>
        <begin position="143"/>
        <end position="152"/>
    </location>
</feature>
<feature type="transmembrane region" description="Helical" evidence="3">
    <location>
        <begin position="167"/>
        <end position="187"/>
    </location>
</feature>
<feature type="transmembrane region" description="Helical" evidence="3">
    <location>
        <begin position="15"/>
        <end position="34"/>
    </location>
</feature>
<feature type="coiled-coil region" evidence="1">
    <location>
        <begin position="338"/>
        <end position="365"/>
    </location>
</feature>
<accession>A0A2P4QUF0</accession>
<evidence type="ECO:0000256" key="2">
    <source>
        <dbReference type="SAM" id="MobiDB-lite"/>
    </source>
</evidence>
<proteinExistence type="predicted"/>
<evidence type="ECO:0000313" key="4">
    <source>
        <dbReference type="EMBL" id="POG81257.1"/>
    </source>
</evidence>
<reference evidence="4 5" key="2">
    <citation type="journal article" date="2018" name="New Phytol.">
        <title>High intraspecific genome diversity in the model arbuscular mycorrhizal symbiont Rhizophagus irregularis.</title>
        <authorList>
            <person name="Chen E.C.H."/>
            <person name="Morin E."/>
            <person name="Beaudet D."/>
            <person name="Noel J."/>
            <person name="Yildirir G."/>
            <person name="Ndikumana S."/>
            <person name="Charron P."/>
            <person name="St-Onge C."/>
            <person name="Giorgi J."/>
            <person name="Kruger M."/>
            <person name="Marton T."/>
            <person name="Ropars J."/>
            <person name="Grigoriev I.V."/>
            <person name="Hainaut M."/>
            <person name="Henrissat B."/>
            <person name="Roux C."/>
            <person name="Martin F."/>
            <person name="Corradi N."/>
        </authorList>
    </citation>
    <scope>NUCLEOTIDE SEQUENCE [LARGE SCALE GENOMIC DNA]</scope>
    <source>
        <strain evidence="4 5">DAOM 197198</strain>
    </source>
</reference>
<dbReference type="Proteomes" id="UP000018888">
    <property type="component" value="Unassembled WGS sequence"/>
</dbReference>
<dbReference type="EMBL" id="AUPC02000012">
    <property type="protein sequence ID" value="POG81257.1"/>
    <property type="molecule type" value="Genomic_DNA"/>
</dbReference>
<evidence type="ECO:0000313" key="5">
    <source>
        <dbReference type="Proteomes" id="UP000018888"/>
    </source>
</evidence>
<keyword evidence="3" id="KW-1133">Transmembrane helix</keyword>
<feature type="transmembrane region" description="Helical" evidence="3">
    <location>
        <begin position="266"/>
        <end position="287"/>
    </location>
</feature>
<feature type="region of interest" description="Disordered" evidence="2">
    <location>
        <begin position="114"/>
        <end position="152"/>
    </location>
</feature>